<evidence type="ECO:0000256" key="3">
    <source>
        <dbReference type="SAM" id="MobiDB-lite"/>
    </source>
</evidence>
<proteinExistence type="inferred from homology"/>
<dbReference type="STRING" id="1764295.A0A5B8MJX1"/>
<organism evidence="5 6">
    <name type="scientific">Chloropicon primus</name>
    <dbReference type="NCBI Taxonomy" id="1764295"/>
    <lineage>
        <taxon>Eukaryota</taxon>
        <taxon>Viridiplantae</taxon>
        <taxon>Chlorophyta</taxon>
        <taxon>Chloropicophyceae</taxon>
        <taxon>Chloropicales</taxon>
        <taxon>Chloropicaceae</taxon>
        <taxon>Chloropicon</taxon>
    </lineage>
</organism>
<dbReference type="PRINTS" id="PR02065">
    <property type="entry name" value="PROTEINDPCD"/>
</dbReference>
<keyword evidence="6" id="KW-1185">Reference proteome</keyword>
<evidence type="ECO:0000313" key="4">
    <source>
        <dbReference type="EMBL" id="CAD9719104.1"/>
    </source>
</evidence>
<dbReference type="InterPro" id="IPR026224">
    <property type="entry name" value="DPCD"/>
</dbReference>
<comment type="similarity">
    <text evidence="1">Belongs to the DPCD family.</text>
</comment>
<dbReference type="EMBL" id="HBHL01012188">
    <property type="protein sequence ID" value="CAD9719104.1"/>
    <property type="molecule type" value="Transcribed_RNA"/>
</dbReference>
<dbReference type="Proteomes" id="UP000316726">
    <property type="component" value="Chromosome 4"/>
</dbReference>
<dbReference type="EMBL" id="CP031037">
    <property type="protein sequence ID" value="QDZ20918.1"/>
    <property type="molecule type" value="Genomic_DNA"/>
</dbReference>
<evidence type="ECO:0000313" key="6">
    <source>
        <dbReference type="Proteomes" id="UP000316726"/>
    </source>
</evidence>
<dbReference type="PANTHER" id="PTHR31921">
    <property type="entry name" value="PROTEIN DPCD"/>
    <property type="match status" value="1"/>
</dbReference>
<evidence type="ECO:0000313" key="5">
    <source>
        <dbReference type="EMBL" id="QDZ20918.1"/>
    </source>
</evidence>
<reference evidence="4" key="2">
    <citation type="submission" date="2021-01" db="EMBL/GenBank/DDBJ databases">
        <authorList>
            <person name="Corre E."/>
            <person name="Pelletier E."/>
            <person name="Niang G."/>
            <person name="Scheremetjew M."/>
            <person name="Finn R."/>
            <person name="Kale V."/>
            <person name="Holt S."/>
            <person name="Cochrane G."/>
            <person name="Meng A."/>
            <person name="Brown T."/>
            <person name="Cohen L."/>
        </authorList>
    </citation>
    <scope>NUCLEOTIDE SEQUENCE</scope>
    <source>
        <strain evidence="4">CCMP1205</strain>
    </source>
</reference>
<feature type="region of interest" description="Disordered" evidence="3">
    <location>
        <begin position="173"/>
        <end position="195"/>
    </location>
</feature>
<reference evidence="5 6" key="1">
    <citation type="submission" date="2018-07" db="EMBL/GenBank/DDBJ databases">
        <title>The complete nuclear genome of the prasinophyte Chloropicon primus (CCMP1205).</title>
        <authorList>
            <person name="Pombert J.-F."/>
            <person name="Otis C."/>
            <person name="Turmel M."/>
            <person name="Lemieux C."/>
        </authorList>
    </citation>
    <scope>NUCLEOTIDE SEQUENCE [LARGE SCALE GENOMIC DNA]</scope>
    <source>
        <strain evidence="5 6">CCMP1205</strain>
    </source>
</reference>
<evidence type="ECO:0000256" key="1">
    <source>
        <dbReference type="ARBA" id="ARBA00010597"/>
    </source>
</evidence>
<dbReference type="AlphaFoldDB" id="A0A5B8MJX1"/>
<gene>
    <name evidence="5" type="ORF">A3770_04p34360</name>
    <name evidence="4" type="ORF">CPRI1469_LOCUS7970</name>
</gene>
<dbReference type="OrthoDB" id="10256139at2759"/>
<evidence type="ECO:0000256" key="2">
    <source>
        <dbReference type="ARBA" id="ARBA00020330"/>
    </source>
</evidence>
<dbReference type="Pfam" id="PF14913">
    <property type="entry name" value="DPCD"/>
    <property type="match status" value="1"/>
</dbReference>
<protein>
    <recommendedName>
        <fullName evidence="2">Protein DPCD</fullName>
    </recommendedName>
</protein>
<dbReference type="PANTHER" id="PTHR31921:SF1">
    <property type="entry name" value="PROTEIN DPCD"/>
    <property type="match status" value="1"/>
</dbReference>
<sequence length="195" mass="22546">MLRQGGKSTSFVSGTKKSVHTTFKDGSELVEEYDLKTDELLVRKKRSKTKLGGEGKWEYLVGDAPVHFNAEGSTIMESSSNPIFSRKDTDRHFQWRIRNLPYPSENYEISIDHSDNKIVVRTKNKKYYKRIEVPEMKMLDASLSEGALSWHHANNTLVVSHQKPREVLELELKDKTERKTMETRKDDGDVQCNQQ</sequence>
<name>A0A5B8MJX1_9CHLO</name>
<feature type="compositionally biased region" description="Basic and acidic residues" evidence="3">
    <location>
        <begin position="173"/>
        <end position="188"/>
    </location>
</feature>
<accession>A0A5B8MJX1</accession>